<accession>A0A9D3V6J7</accession>
<feature type="compositionally biased region" description="Basic and acidic residues" evidence="1">
    <location>
        <begin position="23"/>
        <end position="41"/>
    </location>
</feature>
<dbReference type="AlphaFoldDB" id="A0A9D3V6J7"/>
<evidence type="ECO:0000256" key="1">
    <source>
        <dbReference type="SAM" id="MobiDB-lite"/>
    </source>
</evidence>
<evidence type="ECO:0000313" key="2">
    <source>
        <dbReference type="EMBL" id="KAH1073087.1"/>
    </source>
</evidence>
<evidence type="ECO:0000313" key="3">
    <source>
        <dbReference type="Proteomes" id="UP000828251"/>
    </source>
</evidence>
<keyword evidence="3" id="KW-1185">Reference proteome</keyword>
<sequence>MAQVKTKANLKENVHDLNPIEPTKPKSDDSSNKSKLKVDSVDEKEEICYEEEPNILESIKKLEASEPTEELNADEPVEPSVDLKLTIPMPTSSNTTKKSEFLIMMDMMKFMHNQQQAYWKYPKIRYDSVESEIGRKRTRTPSVGDGIGEIDEFESKLTQPKPQDRAILPSSLAPIPFP</sequence>
<dbReference type="EMBL" id="JAIQCV010000008">
    <property type="protein sequence ID" value="KAH1073087.1"/>
    <property type="molecule type" value="Genomic_DNA"/>
</dbReference>
<feature type="region of interest" description="Disordered" evidence="1">
    <location>
        <begin position="1"/>
        <end position="45"/>
    </location>
</feature>
<name>A0A9D3V6J7_9ROSI</name>
<protein>
    <submittedName>
        <fullName evidence="2">Uncharacterized protein</fullName>
    </submittedName>
</protein>
<gene>
    <name evidence="2" type="ORF">J1N35_025415</name>
</gene>
<feature type="region of interest" description="Disordered" evidence="1">
    <location>
        <begin position="61"/>
        <end position="94"/>
    </location>
</feature>
<proteinExistence type="predicted"/>
<dbReference type="Proteomes" id="UP000828251">
    <property type="component" value="Unassembled WGS sequence"/>
</dbReference>
<feature type="compositionally biased region" description="Acidic residues" evidence="1">
    <location>
        <begin position="66"/>
        <end position="77"/>
    </location>
</feature>
<feature type="region of interest" description="Disordered" evidence="1">
    <location>
        <begin position="156"/>
        <end position="178"/>
    </location>
</feature>
<reference evidence="2 3" key="1">
    <citation type="journal article" date="2021" name="Plant Biotechnol. J.">
        <title>Multi-omics assisted identification of the key and species-specific regulatory components of drought-tolerant mechanisms in Gossypium stocksii.</title>
        <authorList>
            <person name="Yu D."/>
            <person name="Ke L."/>
            <person name="Zhang D."/>
            <person name="Wu Y."/>
            <person name="Sun Y."/>
            <person name="Mei J."/>
            <person name="Sun J."/>
            <person name="Sun Y."/>
        </authorList>
    </citation>
    <scope>NUCLEOTIDE SEQUENCE [LARGE SCALE GENOMIC DNA]</scope>
    <source>
        <strain evidence="3">cv. E1</strain>
        <tissue evidence="2">Leaf</tissue>
    </source>
</reference>
<comment type="caution">
    <text evidence="2">The sequence shown here is derived from an EMBL/GenBank/DDBJ whole genome shotgun (WGS) entry which is preliminary data.</text>
</comment>
<organism evidence="2 3">
    <name type="scientific">Gossypium stocksii</name>
    <dbReference type="NCBI Taxonomy" id="47602"/>
    <lineage>
        <taxon>Eukaryota</taxon>
        <taxon>Viridiplantae</taxon>
        <taxon>Streptophyta</taxon>
        <taxon>Embryophyta</taxon>
        <taxon>Tracheophyta</taxon>
        <taxon>Spermatophyta</taxon>
        <taxon>Magnoliopsida</taxon>
        <taxon>eudicotyledons</taxon>
        <taxon>Gunneridae</taxon>
        <taxon>Pentapetalae</taxon>
        <taxon>rosids</taxon>
        <taxon>malvids</taxon>
        <taxon>Malvales</taxon>
        <taxon>Malvaceae</taxon>
        <taxon>Malvoideae</taxon>
        <taxon>Gossypium</taxon>
    </lineage>
</organism>